<keyword evidence="1" id="KW-0808">Transferase</keyword>
<dbReference type="EMBL" id="QEWH01000034">
    <property type="protein sequence ID" value="RBA48407.1"/>
    <property type="molecule type" value="Genomic_DNA"/>
</dbReference>
<dbReference type="InterPro" id="IPR051159">
    <property type="entry name" value="Hexapeptide_acetyltransf"/>
</dbReference>
<dbReference type="GO" id="GO:0016746">
    <property type="term" value="F:acyltransferase activity"/>
    <property type="evidence" value="ECO:0007669"/>
    <property type="project" value="UniProtKB-KW"/>
</dbReference>
<dbReference type="SUPFAM" id="SSF51161">
    <property type="entry name" value="Trimeric LpxA-like enzymes"/>
    <property type="match status" value="1"/>
</dbReference>
<reference evidence="1 2" key="1">
    <citation type="submission" date="2018-04" db="EMBL/GenBank/DDBJ databases">
        <title>Acinetobacter junii Genome sequencing and assembly.</title>
        <authorList>
            <person name="Su J."/>
            <person name="Rensing C."/>
            <person name="Mazhar H.S."/>
        </authorList>
    </citation>
    <scope>NUCLEOTIDE SEQUENCE [LARGE SCALE GENOMIC DNA]</scope>
    <source>
        <strain evidence="1 2">SC22</strain>
    </source>
</reference>
<dbReference type="CDD" id="cd04647">
    <property type="entry name" value="LbH_MAT_like"/>
    <property type="match status" value="1"/>
</dbReference>
<dbReference type="AlphaFoldDB" id="A0A365PKB5"/>
<gene>
    <name evidence="1" type="ORF">DC346_06815</name>
</gene>
<accession>A0A365PKB5</accession>
<dbReference type="Proteomes" id="UP000253688">
    <property type="component" value="Unassembled WGS sequence"/>
</dbReference>
<dbReference type="Gene3D" id="2.160.10.10">
    <property type="entry name" value="Hexapeptide repeat proteins"/>
    <property type="match status" value="1"/>
</dbReference>
<evidence type="ECO:0000313" key="1">
    <source>
        <dbReference type="EMBL" id="RBA48407.1"/>
    </source>
</evidence>
<comment type="caution">
    <text evidence="1">The sequence shown here is derived from an EMBL/GenBank/DDBJ whole genome shotgun (WGS) entry which is preliminary data.</text>
</comment>
<protein>
    <submittedName>
        <fullName evidence="1">Acyltransferase</fullName>
    </submittedName>
</protein>
<dbReference type="PANTHER" id="PTHR23416">
    <property type="entry name" value="SIALIC ACID SYNTHASE-RELATED"/>
    <property type="match status" value="1"/>
</dbReference>
<keyword evidence="1" id="KW-0012">Acyltransferase</keyword>
<dbReference type="InterPro" id="IPR011004">
    <property type="entry name" value="Trimer_LpxA-like_sf"/>
</dbReference>
<proteinExistence type="predicted"/>
<organism evidence="1 2">
    <name type="scientific">Acinetobacter junii</name>
    <dbReference type="NCBI Taxonomy" id="40215"/>
    <lineage>
        <taxon>Bacteria</taxon>
        <taxon>Pseudomonadati</taxon>
        <taxon>Pseudomonadota</taxon>
        <taxon>Gammaproteobacteria</taxon>
        <taxon>Moraxellales</taxon>
        <taxon>Moraxellaceae</taxon>
        <taxon>Acinetobacter</taxon>
    </lineage>
</organism>
<name>A0A365PKB5_ACIJU</name>
<evidence type="ECO:0000313" key="2">
    <source>
        <dbReference type="Proteomes" id="UP000253688"/>
    </source>
</evidence>
<sequence length="184" mass="20608">MYSLFKFFFRLGDYYRGLKLFLLINLCGGICKGIPKVGKNVIFKYPPHKGIKFGKKCDIGAFSHFDIPPFGQLIVGDCVKMTQGVVVSAINKVEIQSNTLIAEWVSIRDAQHLFDKNEPINKQGMKKGEILIEEDVWIGRGSSIFLNTTIRKGSIIGAESIVKSIEISSMEIHAGNPLKFIKNR</sequence>
<dbReference type="RefSeq" id="WP_112987038.1">
    <property type="nucleotide sequence ID" value="NZ_CP131470.1"/>
</dbReference>